<sequence length="388" mass="44024">MPIKSWFQSKASQATRALTLWLPLPGASRLKPRYDQLMKEGYQQNSVVHACVREIAGAAASVPWLLYKHPKRGEWEEVNDHPLLKLLRCPNPFMGQFEWMETVISQLYLSGNVFIEAAGARNARPAELYPLRPDRMSVLPDRTDFIAGFEYRVGSETVRFAPEQVLHLKLFNPLDDWYGQSPVEVAAIAVDKLNACDRWNAALLQNSAVPSGALVSKKRLSDEQFDRLKNEMASKFHGVQTARLPLLLEEDLEWKELSVSPKDMDWIEGLRFSALQIAQIYNVPPELIGLAPATHQNRKEARKALYTEVVIPALSRLRDALNRWLVPRFGSDLELDFNTDRVDALAEDRDSVWRRVNAARFLTVNEKREALGYEPIAGGDSLPQRPGL</sequence>
<dbReference type="EMBL" id="CP048685">
    <property type="protein sequence ID" value="QPJ61459.1"/>
    <property type="molecule type" value="Genomic_DNA"/>
</dbReference>
<dbReference type="AlphaFoldDB" id="A0A7T0FZM2"/>
<gene>
    <name evidence="1" type="ORF">G3M70_05985</name>
</gene>
<dbReference type="KEGG" id="nli:G3M70_05985"/>
<proteinExistence type="predicted"/>
<organism evidence="1 2">
    <name type="scientific">Candidatus Nitronauta litoralis</name>
    <dbReference type="NCBI Taxonomy" id="2705533"/>
    <lineage>
        <taxon>Bacteria</taxon>
        <taxon>Pseudomonadati</taxon>
        <taxon>Nitrospinota/Tectimicrobiota group</taxon>
        <taxon>Nitrospinota</taxon>
        <taxon>Nitrospinia</taxon>
        <taxon>Nitrospinales</taxon>
        <taxon>Nitrospinaceae</taxon>
        <taxon>Candidatus Nitronauta</taxon>
    </lineage>
</organism>
<name>A0A7T0FZM2_9BACT</name>
<protein>
    <submittedName>
        <fullName evidence="1">Phage portal protein</fullName>
    </submittedName>
</protein>
<dbReference type="Proteomes" id="UP000594688">
    <property type="component" value="Chromosome"/>
</dbReference>
<evidence type="ECO:0000313" key="2">
    <source>
        <dbReference type="Proteomes" id="UP000594688"/>
    </source>
</evidence>
<accession>A0A7T0FZM2</accession>
<dbReference type="NCBIfam" id="TIGR01537">
    <property type="entry name" value="portal_HK97"/>
    <property type="match status" value="1"/>
</dbReference>
<dbReference type="Pfam" id="PF04860">
    <property type="entry name" value="Phage_portal"/>
    <property type="match status" value="1"/>
</dbReference>
<dbReference type="InterPro" id="IPR006427">
    <property type="entry name" value="Portal_HK97"/>
</dbReference>
<reference evidence="1 2" key="1">
    <citation type="submission" date="2020-02" db="EMBL/GenBank/DDBJ databases">
        <title>Genomic and physiological characterization of two novel Nitrospinaceae genera.</title>
        <authorList>
            <person name="Mueller A.J."/>
            <person name="Jung M.-Y."/>
            <person name="Strachan C.R."/>
            <person name="Herbold C.W."/>
            <person name="Kirkegaard R.H."/>
            <person name="Daims H."/>
        </authorList>
    </citation>
    <scope>NUCLEOTIDE SEQUENCE [LARGE SCALE GENOMIC DNA]</scope>
    <source>
        <strain evidence="1">EB</strain>
    </source>
</reference>
<evidence type="ECO:0000313" key="1">
    <source>
        <dbReference type="EMBL" id="QPJ61459.1"/>
    </source>
</evidence>
<dbReference type="InterPro" id="IPR006944">
    <property type="entry name" value="Phage/GTA_portal"/>
</dbReference>